<dbReference type="Pfam" id="PF08349">
    <property type="entry name" value="DUF1722"/>
    <property type="match status" value="1"/>
</dbReference>
<evidence type="ECO:0000259" key="1">
    <source>
        <dbReference type="Pfam" id="PF08349"/>
    </source>
</evidence>
<dbReference type="PANTHER" id="PTHR30087">
    <property type="entry name" value="INNER MEMBRANE PROTEIN"/>
    <property type="match status" value="1"/>
</dbReference>
<gene>
    <name evidence="2" type="ORF">BACCIP111899_02592</name>
</gene>
<dbReference type="Pfam" id="PF04463">
    <property type="entry name" value="2-thiour_desulf"/>
    <property type="match status" value="1"/>
</dbReference>
<organism evidence="2 3">
    <name type="scientific">Bacillus rhizoplanae</name>
    <dbReference type="NCBI Taxonomy" id="2880966"/>
    <lineage>
        <taxon>Bacteria</taxon>
        <taxon>Bacillati</taxon>
        <taxon>Bacillota</taxon>
        <taxon>Bacilli</taxon>
        <taxon>Bacillales</taxon>
        <taxon>Bacillaceae</taxon>
        <taxon>Bacillus</taxon>
    </lineage>
</organism>
<sequence>MRQFVKPTVVVSKCLEFEACRYNGDKISDATVRNLQPYVEFIPVCPEVEIGLSIPRETIRIVEQDGTQKLVQPSTGDDLTEKMQQFSDVFLSSLPDVDGFILKNRSPSCGTRDVKIYAGVGKAPTKGKGAGVFGSAVLATFSHLAIEEEGRLSNFIIREHFFTQLFTIAHFKTLKKKKNMKALVEFQSEYKYLFMAYNQTKQKELGRIIANQEKCPIDEVFAKYEKTLYELLKRTPRYTSNINVCQHIFGYFKNKLKKEEKDHFLSLLSKYAEKKIPLSSILTILKSWALRFEETYLLRQTYFEPYPEVLVEITDSGKGRDY</sequence>
<evidence type="ECO:0000313" key="3">
    <source>
        <dbReference type="Proteomes" id="UP000789423"/>
    </source>
</evidence>
<comment type="caution">
    <text evidence="2">The sequence shown here is derived from an EMBL/GenBank/DDBJ whole genome shotgun (WGS) entry which is preliminary data.</text>
</comment>
<dbReference type="InterPro" id="IPR017087">
    <property type="entry name" value="UCP037004"/>
</dbReference>
<protein>
    <recommendedName>
        <fullName evidence="1">DUF1722 domain-containing protein</fullName>
    </recommendedName>
</protein>
<feature type="domain" description="DUF1722" evidence="1">
    <location>
        <begin position="191"/>
        <end position="307"/>
    </location>
</feature>
<dbReference type="InterPro" id="IPR013560">
    <property type="entry name" value="DUF1722"/>
</dbReference>
<dbReference type="PIRSF" id="PIRSF037004">
    <property type="entry name" value="UCP037004"/>
    <property type="match status" value="1"/>
</dbReference>
<accession>A0ABN7ZXG9</accession>
<name>A0ABN7ZXG9_9BACI</name>
<dbReference type="Proteomes" id="UP000789423">
    <property type="component" value="Unassembled WGS sequence"/>
</dbReference>
<dbReference type="PANTHER" id="PTHR30087:SF0">
    <property type="entry name" value="INNER MEMBRANE PROTEIN"/>
    <property type="match status" value="1"/>
</dbReference>
<proteinExistence type="predicted"/>
<reference evidence="2 3" key="1">
    <citation type="submission" date="2021-10" db="EMBL/GenBank/DDBJ databases">
        <authorList>
            <person name="Criscuolo A."/>
        </authorList>
    </citation>
    <scope>NUCLEOTIDE SEQUENCE [LARGE SCALE GENOMIC DNA]</scope>
    <source>
        <strain evidence="3">CIP 111899</strain>
    </source>
</reference>
<evidence type="ECO:0000313" key="2">
    <source>
        <dbReference type="EMBL" id="CAG9613377.1"/>
    </source>
</evidence>
<dbReference type="EMBL" id="CAKJTI010000012">
    <property type="protein sequence ID" value="CAG9613377.1"/>
    <property type="molecule type" value="Genomic_DNA"/>
</dbReference>
<dbReference type="RefSeq" id="WP_230575455.1">
    <property type="nucleotide sequence ID" value="NZ_CAKJTI010000012.1"/>
</dbReference>
<dbReference type="InterPro" id="IPR007553">
    <property type="entry name" value="2-thiour_desulf"/>
</dbReference>
<keyword evidence="3" id="KW-1185">Reference proteome</keyword>